<sequence>MPATAADMGENTTKEGKRRATLPVYGRMTDLTRLHHLISHHCGRRAIISHRRAKSTRTRKMLAHLRHPASNRATRRFAVC</sequence>
<dbReference type="AlphaFoldDB" id="K5DJ43"/>
<dbReference type="Proteomes" id="UP000007993">
    <property type="component" value="Unassembled WGS sequence"/>
</dbReference>
<comment type="caution">
    <text evidence="2">The sequence shown here is derived from an EMBL/GenBank/DDBJ whole genome shotgun (WGS) entry which is preliminary data.</text>
</comment>
<protein>
    <submittedName>
        <fullName evidence="2">Uncharacterized protein</fullName>
    </submittedName>
</protein>
<proteinExistence type="predicted"/>
<gene>
    <name evidence="2" type="ORF">RBSH_01890</name>
</gene>
<organism evidence="2 3">
    <name type="scientific">Rhodopirellula baltica SH28</name>
    <dbReference type="NCBI Taxonomy" id="993517"/>
    <lineage>
        <taxon>Bacteria</taxon>
        <taxon>Pseudomonadati</taxon>
        <taxon>Planctomycetota</taxon>
        <taxon>Planctomycetia</taxon>
        <taxon>Pirellulales</taxon>
        <taxon>Pirellulaceae</taxon>
        <taxon>Rhodopirellula</taxon>
    </lineage>
</organism>
<name>K5DJ43_RHOBT</name>
<evidence type="ECO:0000313" key="2">
    <source>
        <dbReference type="EMBL" id="EKK02869.1"/>
    </source>
</evidence>
<dbReference type="EMBL" id="AMCW01000041">
    <property type="protein sequence ID" value="EKK02869.1"/>
    <property type="molecule type" value="Genomic_DNA"/>
</dbReference>
<accession>K5DJ43</accession>
<feature type="region of interest" description="Disordered" evidence="1">
    <location>
        <begin position="1"/>
        <end position="20"/>
    </location>
</feature>
<evidence type="ECO:0000313" key="3">
    <source>
        <dbReference type="Proteomes" id="UP000007993"/>
    </source>
</evidence>
<dbReference type="PATRIC" id="fig|993517.3.peg.2049"/>
<evidence type="ECO:0000256" key="1">
    <source>
        <dbReference type="SAM" id="MobiDB-lite"/>
    </source>
</evidence>
<reference evidence="2 3" key="1">
    <citation type="journal article" date="2013" name="Mar. Genomics">
        <title>Expression of sulfatases in Rhodopirellula baltica and the diversity of sulfatases in the genus Rhodopirellula.</title>
        <authorList>
            <person name="Wegner C.E."/>
            <person name="Richter-Heitmann T."/>
            <person name="Klindworth A."/>
            <person name="Klockow C."/>
            <person name="Richter M."/>
            <person name="Achstetter T."/>
            <person name="Glockner F.O."/>
            <person name="Harder J."/>
        </authorList>
    </citation>
    <scope>NUCLEOTIDE SEQUENCE [LARGE SCALE GENOMIC DNA]</scope>
    <source>
        <strain evidence="2 3">SH28</strain>
    </source>
</reference>